<reference evidence="1 2" key="1">
    <citation type="journal article" date="2024" name="G3 (Bethesda)">
        <title>Genome assembly of Hibiscus sabdariffa L. provides insights into metabolisms of medicinal natural products.</title>
        <authorList>
            <person name="Kim T."/>
        </authorList>
    </citation>
    <scope>NUCLEOTIDE SEQUENCE [LARGE SCALE GENOMIC DNA]</scope>
    <source>
        <strain evidence="1">TK-2024</strain>
        <tissue evidence="1">Old leaves</tissue>
    </source>
</reference>
<dbReference type="EMBL" id="JBBPBN010002427">
    <property type="protein sequence ID" value="KAK8476081.1"/>
    <property type="molecule type" value="Genomic_DNA"/>
</dbReference>
<keyword evidence="2" id="KW-1185">Reference proteome</keyword>
<comment type="caution">
    <text evidence="1">The sequence shown here is derived from an EMBL/GenBank/DDBJ whole genome shotgun (WGS) entry which is preliminary data.</text>
</comment>
<dbReference type="Proteomes" id="UP001396334">
    <property type="component" value="Unassembled WGS sequence"/>
</dbReference>
<proteinExistence type="predicted"/>
<name>A0ABR1Z837_9ROSI</name>
<gene>
    <name evidence="1" type="ORF">V6N11_069375</name>
</gene>
<protein>
    <submittedName>
        <fullName evidence="1">Uncharacterized protein</fullName>
    </submittedName>
</protein>
<evidence type="ECO:0000313" key="2">
    <source>
        <dbReference type="Proteomes" id="UP001396334"/>
    </source>
</evidence>
<evidence type="ECO:0000313" key="1">
    <source>
        <dbReference type="EMBL" id="KAK8476081.1"/>
    </source>
</evidence>
<accession>A0ABR1Z837</accession>
<sequence length="118" mass="12637">MVAYLRQDGGDGNARRTQTILHWTPTHDGREWDNGGYVRIVNSRSGGSTAEVAPISPPRAVDFQRPIAPPFNPDQSRSNCLTAVLADSGTCCCPCFSRSSLSSFAETRAGRLTPVAGV</sequence>
<organism evidence="1 2">
    <name type="scientific">Hibiscus sabdariffa</name>
    <name type="common">roselle</name>
    <dbReference type="NCBI Taxonomy" id="183260"/>
    <lineage>
        <taxon>Eukaryota</taxon>
        <taxon>Viridiplantae</taxon>
        <taxon>Streptophyta</taxon>
        <taxon>Embryophyta</taxon>
        <taxon>Tracheophyta</taxon>
        <taxon>Spermatophyta</taxon>
        <taxon>Magnoliopsida</taxon>
        <taxon>eudicotyledons</taxon>
        <taxon>Gunneridae</taxon>
        <taxon>Pentapetalae</taxon>
        <taxon>rosids</taxon>
        <taxon>malvids</taxon>
        <taxon>Malvales</taxon>
        <taxon>Malvaceae</taxon>
        <taxon>Malvoideae</taxon>
        <taxon>Hibiscus</taxon>
    </lineage>
</organism>